<feature type="region of interest" description="Disordered" evidence="1">
    <location>
        <begin position="1"/>
        <end position="23"/>
    </location>
</feature>
<dbReference type="InterPro" id="IPR055308">
    <property type="entry name" value="TEX47-like"/>
</dbReference>
<reference evidence="2 3" key="1">
    <citation type="submission" date="2019-07" db="EMBL/GenBank/DDBJ databases">
        <title>Genomics analysis of Aphanomyces spp. identifies a new class of oomycete effector associated with host adaptation.</title>
        <authorList>
            <person name="Gaulin E."/>
        </authorList>
    </citation>
    <scope>NUCLEOTIDE SEQUENCE [LARGE SCALE GENOMIC DNA]</scope>
    <source>
        <strain evidence="2 3">ATCC 201684</strain>
    </source>
</reference>
<keyword evidence="3" id="KW-1185">Reference proteome</keyword>
<dbReference type="VEuPathDB" id="FungiDB:AeMF1_012318"/>
<feature type="compositionally biased region" description="Low complexity" evidence="1">
    <location>
        <begin position="1"/>
        <end position="15"/>
    </location>
</feature>
<evidence type="ECO:0000313" key="3">
    <source>
        <dbReference type="Proteomes" id="UP000481153"/>
    </source>
</evidence>
<name>A0A6G0XQ44_9STRA</name>
<proteinExistence type="predicted"/>
<dbReference type="PANTHER" id="PTHR34035">
    <property type="entry name" value="TESTIS-EXPRESSED PROTEIN 47"/>
    <property type="match status" value="1"/>
</dbReference>
<evidence type="ECO:0000256" key="1">
    <source>
        <dbReference type="SAM" id="MobiDB-lite"/>
    </source>
</evidence>
<dbReference type="EMBL" id="VJMJ01000027">
    <property type="protein sequence ID" value="KAF0742519.1"/>
    <property type="molecule type" value="Genomic_DNA"/>
</dbReference>
<accession>A0A6G0XQ44</accession>
<organism evidence="2 3">
    <name type="scientific">Aphanomyces euteiches</name>
    <dbReference type="NCBI Taxonomy" id="100861"/>
    <lineage>
        <taxon>Eukaryota</taxon>
        <taxon>Sar</taxon>
        <taxon>Stramenopiles</taxon>
        <taxon>Oomycota</taxon>
        <taxon>Saprolegniomycetes</taxon>
        <taxon>Saprolegniales</taxon>
        <taxon>Verrucalvaceae</taxon>
        <taxon>Aphanomyces</taxon>
    </lineage>
</organism>
<comment type="caution">
    <text evidence="2">The sequence shown here is derived from an EMBL/GenBank/DDBJ whole genome shotgun (WGS) entry which is preliminary data.</text>
</comment>
<evidence type="ECO:0000313" key="2">
    <source>
        <dbReference type="EMBL" id="KAF0742519.1"/>
    </source>
</evidence>
<sequence>MAESSESPLTSPQSSNNGGERQDNILGPSLLDVMRKIGLSTLSATYYSRSSLVARLHESTAGQDCTKRIQEFIVSTLQKLQCDASGIVLVQDSAVCIVFESSSDDFTSFCSELRQLSILTDVRVLATCDDNEQRLMQSLYFKKISVSKPIDESDEVQVIQDIFCNLVSLMRRLGSMPAANIKKALANPSNSDLMLMPSNEALLFLAKCDALMTLDEYHDNYAAPTFVELEPERVWPIHPLFTY</sequence>
<dbReference type="Pfam" id="PF24787">
    <property type="entry name" value="TEX47"/>
    <property type="match status" value="1"/>
</dbReference>
<dbReference type="Proteomes" id="UP000481153">
    <property type="component" value="Unassembled WGS sequence"/>
</dbReference>
<dbReference type="PANTHER" id="PTHR34035:SF1">
    <property type="entry name" value="TESTIS-EXPRESSED PROTEIN 47"/>
    <property type="match status" value="1"/>
</dbReference>
<gene>
    <name evidence="2" type="ORF">Ae201684_002612</name>
</gene>
<dbReference type="AlphaFoldDB" id="A0A6G0XQ44"/>
<protein>
    <submittedName>
        <fullName evidence="2">Uncharacterized protein</fullName>
    </submittedName>
</protein>